<dbReference type="AlphaFoldDB" id="A0A975BTF3"/>
<evidence type="ECO:0000313" key="1">
    <source>
        <dbReference type="EMBL" id="QTA90820.1"/>
    </source>
</evidence>
<dbReference type="Proteomes" id="UP000663722">
    <property type="component" value="Chromosome"/>
</dbReference>
<protein>
    <submittedName>
        <fullName evidence="1">Uncharacterized protein</fullName>
    </submittedName>
</protein>
<sequence>MHNSSFVFYELRSPVVPVARTLIKRFGDFPDFGFSDHQEDS</sequence>
<evidence type="ECO:0000313" key="2">
    <source>
        <dbReference type="Proteomes" id="UP000663722"/>
    </source>
</evidence>
<dbReference type="KEGG" id="dmm:dnm_068820"/>
<dbReference type="EMBL" id="CP061800">
    <property type="protein sequence ID" value="QTA90820.1"/>
    <property type="molecule type" value="Genomic_DNA"/>
</dbReference>
<gene>
    <name evidence="1" type="ORF">dnm_068820</name>
</gene>
<keyword evidence="2" id="KW-1185">Reference proteome</keyword>
<organism evidence="1 2">
    <name type="scientific">Desulfonema magnum</name>
    <dbReference type="NCBI Taxonomy" id="45655"/>
    <lineage>
        <taxon>Bacteria</taxon>
        <taxon>Pseudomonadati</taxon>
        <taxon>Thermodesulfobacteriota</taxon>
        <taxon>Desulfobacteria</taxon>
        <taxon>Desulfobacterales</taxon>
        <taxon>Desulfococcaceae</taxon>
        <taxon>Desulfonema</taxon>
    </lineage>
</organism>
<name>A0A975BTF3_9BACT</name>
<accession>A0A975BTF3</accession>
<proteinExistence type="predicted"/>
<reference evidence="1" key="1">
    <citation type="journal article" date="2021" name="Microb. Physiol.">
        <title>Proteogenomic Insights into the Physiology of Marine, Sulfate-Reducing, Filamentous Desulfonema limicola and Desulfonema magnum.</title>
        <authorList>
            <person name="Schnaars V."/>
            <person name="Wohlbrand L."/>
            <person name="Scheve S."/>
            <person name="Hinrichs C."/>
            <person name="Reinhardt R."/>
            <person name="Rabus R."/>
        </authorList>
    </citation>
    <scope>NUCLEOTIDE SEQUENCE</scope>
    <source>
        <strain evidence="1">4be13</strain>
    </source>
</reference>